<dbReference type="KEGG" id="fmr:Fuma_00495"/>
<sequence length="247" mass="28789">MKRMLELVREHPRFGYRRICRLLRREEFVVNRKRVYRLWRREGLKVRRRTKKRRGTGGSKNACHVHRSRGKNDVWAWDFVFDYTTNGTQLKWLTVVDEFTRECVALKVSRSIKADDVIDTLCELIAARGVPNHIRSDNGPEFIAKAIGKWLKQTGVSALYVEPGSPWQNGYSESFNSKLRDEFLNVEEFESVRDAVQMTKEFQRQYNEVRPHSALDYQTPNEFAAMQPSVRARQTGAAPTTFAITST</sequence>
<dbReference type="GO" id="GO:0003676">
    <property type="term" value="F:nucleic acid binding"/>
    <property type="evidence" value="ECO:0007669"/>
    <property type="project" value="InterPro"/>
</dbReference>
<dbReference type="InterPro" id="IPR012337">
    <property type="entry name" value="RNaseH-like_sf"/>
</dbReference>
<dbReference type="InterPro" id="IPR001584">
    <property type="entry name" value="Integrase_cat-core"/>
</dbReference>
<dbReference type="InterPro" id="IPR025948">
    <property type="entry name" value="HTH-like_dom"/>
</dbReference>
<name>A0A1P8WA26_9PLAN</name>
<dbReference type="NCBIfam" id="NF033516">
    <property type="entry name" value="transpos_IS3"/>
    <property type="match status" value="1"/>
</dbReference>
<evidence type="ECO:0000259" key="1">
    <source>
        <dbReference type="PROSITE" id="PS50994"/>
    </source>
</evidence>
<dbReference type="InterPro" id="IPR036397">
    <property type="entry name" value="RNaseH_sf"/>
</dbReference>
<dbReference type="Gene3D" id="3.30.420.10">
    <property type="entry name" value="Ribonuclease H-like superfamily/Ribonuclease H"/>
    <property type="match status" value="1"/>
</dbReference>
<proteinExistence type="predicted"/>
<keyword evidence="3" id="KW-1185">Reference proteome</keyword>
<dbReference type="SUPFAM" id="SSF53098">
    <property type="entry name" value="Ribonuclease H-like"/>
    <property type="match status" value="1"/>
</dbReference>
<gene>
    <name evidence="2" type="ORF">Fuma_00495</name>
</gene>
<dbReference type="Pfam" id="PF13683">
    <property type="entry name" value="rve_3"/>
    <property type="match status" value="1"/>
</dbReference>
<dbReference type="PANTHER" id="PTHR47515">
    <property type="entry name" value="LOW CALCIUM RESPONSE LOCUS PROTEIN T"/>
    <property type="match status" value="1"/>
</dbReference>
<accession>A0A1P8WA26</accession>
<dbReference type="Pfam" id="PF13276">
    <property type="entry name" value="HTH_21"/>
    <property type="match status" value="1"/>
</dbReference>
<dbReference type="GO" id="GO:0015074">
    <property type="term" value="P:DNA integration"/>
    <property type="evidence" value="ECO:0007669"/>
    <property type="project" value="InterPro"/>
</dbReference>
<reference evidence="2 3" key="1">
    <citation type="journal article" date="2016" name="Front. Microbiol.">
        <title>Fuerstia marisgermanicae gen. nov., sp. nov., an Unusual Member of the Phylum Planctomycetes from the German Wadden Sea.</title>
        <authorList>
            <person name="Kohn T."/>
            <person name="Heuer A."/>
            <person name="Jogler M."/>
            <person name="Vollmers J."/>
            <person name="Boedeker C."/>
            <person name="Bunk B."/>
            <person name="Rast P."/>
            <person name="Borchert D."/>
            <person name="Glockner I."/>
            <person name="Freese H.M."/>
            <person name="Klenk H.P."/>
            <person name="Overmann J."/>
            <person name="Kaster A.K."/>
            <person name="Rohde M."/>
            <person name="Wiegand S."/>
            <person name="Jogler C."/>
        </authorList>
    </citation>
    <scope>NUCLEOTIDE SEQUENCE [LARGE SCALE GENOMIC DNA]</scope>
    <source>
        <strain evidence="2 3">NH11</strain>
    </source>
</reference>
<evidence type="ECO:0000313" key="3">
    <source>
        <dbReference type="Proteomes" id="UP000187735"/>
    </source>
</evidence>
<feature type="domain" description="Integrase catalytic" evidence="1">
    <location>
        <begin position="67"/>
        <end position="228"/>
    </location>
</feature>
<organism evidence="2 3">
    <name type="scientific">Fuerstiella marisgermanici</name>
    <dbReference type="NCBI Taxonomy" id="1891926"/>
    <lineage>
        <taxon>Bacteria</taxon>
        <taxon>Pseudomonadati</taxon>
        <taxon>Planctomycetota</taxon>
        <taxon>Planctomycetia</taxon>
        <taxon>Planctomycetales</taxon>
        <taxon>Planctomycetaceae</taxon>
        <taxon>Fuerstiella</taxon>
    </lineage>
</organism>
<dbReference type="Proteomes" id="UP000187735">
    <property type="component" value="Chromosome"/>
</dbReference>
<evidence type="ECO:0000313" key="2">
    <source>
        <dbReference type="EMBL" id="APZ90911.1"/>
    </source>
</evidence>
<dbReference type="AlphaFoldDB" id="A0A1P8WA26"/>
<dbReference type="PROSITE" id="PS50994">
    <property type="entry name" value="INTEGRASE"/>
    <property type="match status" value="1"/>
</dbReference>
<dbReference type="EMBL" id="CP017641">
    <property type="protein sequence ID" value="APZ90911.1"/>
    <property type="molecule type" value="Genomic_DNA"/>
</dbReference>
<dbReference type="InterPro" id="IPR048020">
    <property type="entry name" value="Transpos_IS3"/>
</dbReference>
<protein>
    <submittedName>
        <fullName evidence="2">Putative transposase</fullName>
    </submittedName>
</protein>
<dbReference type="PANTHER" id="PTHR47515:SF1">
    <property type="entry name" value="BLR2054 PROTEIN"/>
    <property type="match status" value="1"/>
</dbReference>